<dbReference type="EMBL" id="MHNW01000014">
    <property type="protein sequence ID" value="OGZ53675.1"/>
    <property type="molecule type" value="Genomic_DNA"/>
</dbReference>
<name>A0A1G2GTY5_9BACT</name>
<dbReference type="Proteomes" id="UP000179106">
    <property type="component" value="Unassembled WGS sequence"/>
</dbReference>
<evidence type="ECO:0000313" key="2">
    <source>
        <dbReference type="Proteomes" id="UP000179106"/>
    </source>
</evidence>
<dbReference type="AlphaFoldDB" id="A0A1G2GTY5"/>
<comment type="caution">
    <text evidence="1">The sequence shown here is derived from an EMBL/GenBank/DDBJ whole genome shotgun (WGS) entry which is preliminary data.</text>
</comment>
<accession>A0A1G2GTY5</accession>
<evidence type="ECO:0000313" key="1">
    <source>
        <dbReference type="EMBL" id="OGZ53675.1"/>
    </source>
</evidence>
<proteinExistence type="predicted"/>
<gene>
    <name evidence="1" type="ORF">A3B25_01360</name>
</gene>
<reference evidence="1 2" key="1">
    <citation type="journal article" date="2016" name="Nat. Commun.">
        <title>Thousands of microbial genomes shed light on interconnected biogeochemical processes in an aquifer system.</title>
        <authorList>
            <person name="Anantharaman K."/>
            <person name="Brown C.T."/>
            <person name="Hug L.A."/>
            <person name="Sharon I."/>
            <person name="Castelle C.J."/>
            <person name="Probst A.J."/>
            <person name="Thomas B.C."/>
            <person name="Singh A."/>
            <person name="Wilkins M.J."/>
            <person name="Karaoz U."/>
            <person name="Brodie E.L."/>
            <person name="Williams K.H."/>
            <person name="Hubbard S.S."/>
            <person name="Banfield J.F."/>
        </authorList>
    </citation>
    <scope>NUCLEOTIDE SEQUENCE [LARGE SCALE GENOMIC DNA]</scope>
</reference>
<sequence length="259" mass="30921">MIKPAYLFGRSERGFFAEVYFPKKVAYQGTIFRALEDGYNEKIVKQYLIERIEILLTELPEYPANVFDPYRYGTLEGSTESKKEKVQKRIDMYTSPFKGWSMYEVDGMFFPEGHIAEERTQIVRLLFRFTSPHVELAQEHKCEDVLRTILYFVIETRGHLLGEMVWSETRKQQFLAMHEWKEQESKRKFAEENFVRIAQATLKWIDDCILFIFPYLVRKFSEEVLERGLVEDEIWATSFFDLTLNVIRKSIKENQENNQ</sequence>
<organism evidence="1 2">
    <name type="scientific">Candidatus Ryanbacteria bacterium RIFCSPLOWO2_01_FULL_48_26</name>
    <dbReference type="NCBI Taxonomy" id="1802126"/>
    <lineage>
        <taxon>Bacteria</taxon>
        <taxon>Candidatus Ryaniibacteriota</taxon>
    </lineage>
</organism>
<protein>
    <submittedName>
        <fullName evidence="1">Uncharacterized protein</fullName>
    </submittedName>
</protein>